<name>A0A815XI94_9BILA</name>
<evidence type="ECO:0000313" key="3">
    <source>
        <dbReference type="Proteomes" id="UP000663832"/>
    </source>
</evidence>
<comment type="caution">
    <text evidence="2">The sequence shown here is derived from an EMBL/GenBank/DDBJ whole genome shotgun (WGS) entry which is preliminary data.</text>
</comment>
<dbReference type="EMBL" id="CAJNOM010000763">
    <property type="protein sequence ID" value="CAF1558067.1"/>
    <property type="molecule type" value="Genomic_DNA"/>
</dbReference>
<feature type="domain" description="F-box" evidence="1">
    <location>
        <begin position="5"/>
        <end position="53"/>
    </location>
</feature>
<proteinExistence type="predicted"/>
<accession>A0A815XI94</accession>
<dbReference type="AlphaFoldDB" id="A0A815XI94"/>
<evidence type="ECO:0000313" key="2">
    <source>
        <dbReference type="EMBL" id="CAF1558067.1"/>
    </source>
</evidence>
<reference evidence="2" key="1">
    <citation type="submission" date="2021-02" db="EMBL/GenBank/DDBJ databases">
        <authorList>
            <person name="Nowell W R."/>
        </authorList>
    </citation>
    <scope>NUCLEOTIDE SEQUENCE</scope>
</reference>
<dbReference type="Proteomes" id="UP000663832">
    <property type="component" value="Unassembled WGS sequence"/>
</dbReference>
<protein>
    <recommendedName>
        <fullName evidence="1">F-box domain-containing protein</fullName>
    </recommendedName>
</protein>
<gene>
    <name evidence="2" type="ORF">QVE165_LOCUS47655</name>
</gene>
<dbReference type="OrthoDB" id="10038914at2759"/>
<evidence type="ECO:0000259" key="1">
    <source>
        <dbReference type="PROSITE" id="PS50181"/>
    </source>
</evidence>
<dbReference type="InterPro" id="IPR001810">
    <property type="entry name" value="F-box_dom"/>
</dbReference>
<sequence>MNCSQMRLLDLPDEILLLILKKLNNIDILYSMFGFGYQRLDNLLQENTFTNTLNFVITTSDGDVYSFPYYIITRFCKYILPKIDQNIQYLILDSLSMENILQAGNYPSLTQLKIFNFNDKVFDDYFTVQSSFGHIFQKQITDLILIFEKDFNQILSKQYTIDMYDYILKFFKNLKHLSINGSSPHDFPPLTFRNLPFNVFFSSILFKLSIHVMTYEDCLALLDGRLEQLNTFIVLINPCISYSSNLYHMGSLPNLQCFSLKYYSEYNEYDHYVRFLFPRMFNLKELTLHMTIYKRNNLIDGNDINNDILIHMPQLNQFNFHISTTMLRNNLIDHLSEDNAQQTLSKLRFKQLQCIIHCRCHLITCQIFSLPFIFDNLTCIGNKFPNIKFNNVKNLSIEDEIPFNHEFFIRLAWSFPLLKKLRILNLEPQLPSSSSSNEIYSLIKYSHLSSLNILDVHVDYIEQFLNDTKTCLPCLNELTVDYNQLQIATENFTKDRTRFNCKNVEKLNIKQKNIELEDFYAYFPLL</sequence>
<organism evidence="2 3">
    <name type="scientific">Adineta steineri</name>
    <dbReference type="NCBI Taxonomy" id="433720"/>
    <lineage>
        <taxon>Eukaryota</taxon>
        <taxon>Metazoa</taxon>
        <taxon>Spiralia</taxon>
        <taxon>Gnathifera</taxon>
        <taxon>Rotifera</taxon>
        <taxon>Eurotatoria</taxon>
        <taxon>Bdelloidea</taxon>
        <taxon>Adinetida</taxon>
        <taxon>Adinetidae</taxon>
        <taxon>Adineta</taxon>
    </lineage>
</organism>
<keyword evidence="3" id="KW-1185">Reference proteome</keyword>
<dbReference type="PROSITE" id="PS50181">
    <property type="entry name" value="FBOX"/>
    <property type="match status" value="1"/>
</dbReference>